<gene>
    <name evidence="6" type="ORF">GCM10010096_04630</name>
</gene>
<feature type="region of interest" description="Disordered" evidence="3">
    <location>
        <begin position="116"/>
        <end position="135"/>
    </location>
</feature>
<comment type="similarity">
    <text evidence="1">Belongs to the TrbG/VirB9 family.</text>
</comment>
<dbReference type="PROSITE" id="PS51257">
    <property type="entry name" value="PROKAR_LIPOPROTEIN"/>
    <property type="match status" value="1"/>
</dbReference>
<reference evidence="7" key="1">
    <citation type="journal article" date="2019" name="Int. J. Syst. Evol. Microbiol.">
        <title>The Global Catalogue of Microorganisms (GCM) 10K type strain sequencing project: providing services to taxonomists for standard genome sequencing and annotation.</title>
        <authorList>
            <consortium name="The Broad Institute Genomics Platform"/>
            <consortium name="The Broad Institute Genome Sequencing Center for Infectious Disease"/>
            <person name="Wu L."/>
            <person name="Ma J."/>
        </authorList>
    </citation>
    <scope>NUCLEOTIDE SEQUENCE [LARGE SCALE GENOMIC DNA]</scope>
    <source>
        <strain evidence="7">KCTC 42083</strain>
    </source>
</reference>
<evidence type="ECO:0000256" key="4">
    <source>
        <dbReference type="SAM" id="SignalP"/>
    </source>
</evidence>
<evidence type="ECO:0000313" key="7">
    <source>
        <dbReference type="Proteomes" id="UP000608923"/>
    </source>
</evidence>
<dbReference type="Proteomes" id="UP000608923">
    <property type="component" value="Unassembled WGS sequence"/>
</dbReference>
<protein>
    <submittedName>
        <fullName evidence="6">Lipoprotein</fullName>
    </submittedName>
</protein>
<dbReference type="AlphaFoldDB" id="A0A8H9IHI0"/>
<dbReference type="RefSeq" id="WP_189390869.1">
    <property type="nucleotide sequence ID" value="NZ_BMZN01000001.1"/>
</dbReference>
<dbReference type="EMBL" id="BMZN01000001">
    <property type="protein sequence ID" value="GHC38050.1"/>
    <property type="molecule type" value="Genomic_DNA"/>
</dbReference>
<keyword evidence="2 4" id="KW-0732">Signal</keyword>
<accession>A0A8H9IHI0</accession>
<keyword evidence="7" id="KW-1185">Reference proteome</keyword>
<name>A0A8H9IHI0_9BURK</name>
<sequence length="272" mass="29936">MLCFVRFSVLVMCWLGLSACQTTQGPDGLLADPGTRVFNFDWRLSGDPQVGPLQVFDNGTRTWLHFAPEQILPAVFGRRNGQETLLSLKPSGQFQLIDGLWTELLFRAGRAQAQASQSLKQGGRGREQAESGLIPVLDREKGEAPAELTPASTFQATTGLLPVHASAFGDQPQELSFFELRLKDKTLRQALIRWAKQAKWIFDSEHWTLDVDFPIQAAARFEGGFESAVAQLLAAAQLNAHPLQACFYSNQVLRVLAGPQTCDPGVQKQEGV</sequence>
<keyword evidence="6" id="KW-0449">Lipoprotein</keyword>
<dbReference type="Pfam" id="PF03524">
    <property type="entry name" value="CagX"/>
    <property type="match status" value="1"/>
</dbReference>
<evidence type="ECO:0000259" key="5">
    <source>
        <dbReference type="Pfam" id="PF10671"/>
    </source>
</evidence>
<dbReference type="Pfam" id="PF10671">
    <property type="entry name" value="TcpQ"/>
    <property type="match status" value="1"/>
</dbReference>
<feature type="chain" id="PRO_5034882489" evidence="4">
    <location>
        <begin position="20"/>
        <end position="272"/>
    </location>
</feature>
<evidence type="ECO:0000256" key="2">
    <source>
        <dbReference type="ARBA" id="ARBA00022729"/>
    </source>
</evidence>
<dbReference type="InterPro" id="IPR038161">
    <property type="entry name" value="VirB9/CagX/TrbG_C_sf"/>
</dbReference>
<dbReference type="InterPro" id="IPR033645">
    <property type="entry name" value="VirB9/CagX/TrbG_C"/>
</dbReference>
<comment type="caution">
    <text evidence="6">The sequence shown here is derived from an EMBL/GenBank/DDBJ whole genome shotgun (WGS) entry which is preliminary data.</text>
</comment>
<evidence type="ECO:0000313" key="6">
    <source>
        <dbReference type="EMBL" id="GHC38050.1"/>
    </source>
</evidence>
<feature type="domain" description="Toxin co-regulated pilus biosynthesis protein Q C-terminal" evidence="5">
    <location>
        <begin position="178"/>
        <end position="256"/>
    </location>
</feature>
<dbReference type="InterPro" id="IPR010258">
    <property type="entry name" value="Conjugal_tfr_TrbG/VirB9/CagX"/>
</dbReference>
<organism evidence="6 7">
    <name type="scientific">Alcaligenes pakistanensis</name>
    <dbReference type="NCBI Taxonomy" id="1482717"/>
    <lineage>
        <taxon>Bacteria</taxon>
        <taxon>Pseudomonadati</taxon>
        <taxon>Pseudomonadota</taxon>
        <taxon>Betaproteobacteria</taxon>
        <taxon>Burkholderiales</taxon>
        <taxon>Alcaligenaceae</taxon>
        <taxon>Alcaligenes</taxon>
    </lineage>
</organism>
<dbReference type="CDD" id="cd06911">
    <property type="entry name" value="VirB9_CagX_TrbG"/>
    <property type="match status" value="1"/>
</dbReference>
<dbReference type="Gene3D" id="2.60.40.2500">
    <property type="match status" value="1"/>
</dbReference>
<evidence type="ECO:0000256" key="3">
    <source>
        <dbReference type="SAM" id="MobiDB-lite"/>
    </source>
</evidence>
<feature type="signal peptide" evidence="4">
    <location>
        <begin position="1"/>
        <end position="19"/>
    </location>
</feature>
<evidence type="ECO:0000256" key="1">
    <source>
        <dbReference type="ARBA" id="ARBA00006135"/>
    </source>
</evidence>
<proteinExistence type="inferred from homology"/>
<dbReference type="InterPro" id="IPR018927">
    <property type="entry name" value="Pilus_synth_Q_C"/>
</dbReference>
<dbReference type="Gene3D" id="3.55.50.70">
    <property type="match status" value="1"/>
</dbReference>